<dbReference type="Pfam" id="PF03188">
    <property type="entry name" value="Cytochrom_B561"/>
    <property type="match status" value="1"/>
</dbReference>
<evidence type="ECO:0000256" key="8">
    <source>
        <dbReference type="ARBA" id="ARBA00022989"/>
    </source>
</evidence>
<evidence type="ECO:0000256" key="10">
    <source>
        <dbReference type="ARBA" id="ARBA00023136"/>
    </source>
</evidence>
<sequence length="271" mass="30463">MLASPKQVRRDWEAGEVGSLIGRGLIDEMENESRNIRFFTKLYTFAQMLGILCVVLVGVWIGIYRGGFGWQAEPALQFNWHPFLMVLGMVFLYANGALVYRGFRSEKKKKLKIIHTLVQLGTFIFSVVGIVAVFDFHNAMGIPNMYSLHSWIGLCVVILFACQWLSGLLTFLFPGLRPSVRAAYLPVHQFFGLAIFIGSVASCLLGLTEKAFFSMPVSNPKGYNHFPPEGILINVIGILLIFFAGLVVYLMSNSQFRRQTSEDETLPVTEY</sequence>
<dbReference type="InterPro" id="IPR006593">
    <property type="entry name" value="Cyt_b561/ferric_Rdtase_TM"/>
</dbReference>
<feature type="transmembrane region" description="Helical" evidence="11">
    <location>
        <begin position="185"/>
        <end position="207"/>
    </location>
</feature>
<gene>
    <name evidence="13" type="ORF">C7M84_000757</name>
</gene>
<comment type="caution">
    <text evidence="13">The sequence shown here is derived from an EMBL/GenBank/DDBJ whole genome shotgun (WGS) entry which is preliminary data.</text>
</comment>
<evidence type="ECO:0000256" key="6">
    <source>
        <dbReference type="ARBA" id="ARBA00022723"/>
    </source>
</evidence>
<keyword evidence="9" id="KW-0408">Iron</keyword>
<comment type="subcellular location">
    <subcellularLocation>
        <location evidence="2">Membrane</location>
        <topology evidence="2">Multi-pass membrane protein</topology>
    </subcellularLocation>
</comment>
<feature type="transmembrane region" description="Helical" evidence="11">
    <location>
        <begin position="83"/>
        <end position="101"/>
    </location>
</feature>
<dbReference type="GO" id="GO:0016020">
    <property type="term" value="C:membrane"/>
    <property type="evidence" value="ECO:0007669"/>
    <property type="project" value="UniProtKB-SubCell"/>
</dbReference>
<evidence type="ECO:0000313" key="13">
    <source>
        <dbReference type="EMBL" id="ROT80521.1"/>
    </source>
</evidence>
<evidence type="ECO:0000256" key="4">
    <source>
        <dbReference type="ARBA" id="ARBA00022617"/>
    </source>
</evidence>
<keyword evidence="3" id="KW-0813">Transport</keyword>
<reference evidence="13 14" key="1">
    <citation type="submission" date="2018-04" db="EMBL/GenBank/DDBJ databases">
        <authorList>
            <person name="Zhang X."/>
            <person name="Yuan J."/>
            <person name="Li F."/>
            <person name="Xiang J."/>
        </authorList>
    </citation>
    <scope>NUCLEOTIDE SEQUENCE [LARGE SCALE GENOMIC DNA]</scope>
    <source>
        <tissue evidence="13">Muscle</tissue>
    </source>
</reference>
<keyword evidence="6" id="KW-0479">Metal-binding</keyword>
<name>A0A3R7PXW0_PENVA</name>
<dbReference type="SMART" id="SM00665">
    <property type="entry name" value="B561"/>
    <property type="match status" value="1"/>
</dbReference>
<dbReference type="InterPro" id="IPR043205">
    <property type="entry name" value="CYB561/CYBRD1-like"/>
</dbReference>
<dbReference type="FunFam" id="1.20.120.1770:FF:000001">
    <property type="entry name" value="Cytochrome b reductase 1"/>
    <property type="match status" value="1"/>
</dbReference>
<keyword evidence="5 11" id="KW-0812">Transmembrane</keyword>
<reference evidence="13 14" key="2">
    <citation type="submission" date="2019-01" db="EMBL/GenBank/DDBJ databases">
        <title>The decoding of complex shrimp genome reveals the adaptation for benthos swimmer, frequently molting mechanism and breeding impact on genome.</title>
        <authorList>
            <person name="Sun Y."/>
            <person name="Gao Y."/>
            <person name="Yu Y."/>
        </authorList>
    </citation>
    <scope>NUCLEOTIDE SEQUENCE [LARGE SCALE GENOMIC DNA]</scope>
    <source>
        <tissue evidence="13">Muscle</tissue>
    </source>
</reference>
<dbReference type="EMBL" id="QCYY01001113">
    <property type="protein sequence ID" value="ROT80521.1"/>
    <property type="molecule type" value="Genomic_DNA"/>
</dbReference>
<dbReference type="PANTHER" id="PTHR10106:SF0">
    <property type="entry name" value="LD36721P"/>
    <property type="match status" value="1"/>
</dbReference>
<evidence type="ECO:0000256" key="5">
    <source>
        <dbReference type="ARBA" id="ARBA00022692"/>
    </source>
</evidence>
<protein>
    <submittedName>
        <fullName evidence="13">Putative cytochrome b reductase 1-like</fullName>
    </submittedName>
</protein>
<feature type="transmembrane region" description="Helical" evidence="11">
    <location>
        <begin position="113"/>
        <end position="136"/>
    </location>
</feature>
<accession>A0A3R7PXW0</accession>
<evidence type="ECO:0000256" key="3">
    <source>
        <dbReference type="ARBA" id="ARBA00022448"/>
    </source>
</evidence>
<evidence type="ECO:0000259" key="12">
    <source>
        <dbReference type="PROSITE" id="PS50939"/>
    </source>
</evidence>
<keyword evidence="7" id="KW-0249">Electron transport</keyword>
<organism evidence="13 14">
    <name type="scientific">Penaeus vannamei</name>
    <name type="common">Whiteleg shrimp</name>
    <name type="synonym">Litopenaeus vannamei</name>
    <dbReference type="NCBI Taxonomy" id="6689"/>
    <lineage>
        <taxon>Eukaryota</taxon>
        <taxon>Metazoa</taxon>
        <taxon>Ecdysozoa</taxon>
        <taxon>Arthropoda</taxon>
        <taxon>Crustacea</taxon>
        <taxon>Multicrustacea</taxon>
        <taxon>Malacostraca</taxon>
        <taxon>Eumalacostraca</taxon>
        <taxon>Eucarida</taxon>
        <taxon>Decapoda</taxon>
        <taxon>Dendrobranchiata</taxon>
        <taxon>Penaeoidea</taxon>
        <taxon>Penaeidae</taxon>
        <taxon>Penaeus</taxon>
    </lineage>
</organism>
<feature type="transmembrane region" description="Helical" evidence="11">
    <location>
        <begin position="42"/>
        <end position="63"/>
    </location>
</feature>
<keyword evidence="10 11" id="KW-0472">Membrane</keyword>
<feature type="transmembrane region" description="Helical" evidence="11">
    <location>
        <begin position="231"/>
        <end position="251"/>
    </location>
</feature>
<dbReference type="PANTHER" id="PTHR10106">
    <property type="entry name" value="CYTOCHROME B561-RELATED"/>
    <property type="match status" value="1"/>
</dbReference>
<feature type="domain" description="Cytochrome b561" evidence="12">
    <location>
        <begin position="45"/>
        <end position="252"/>
    </location>
</feature>
<comment type="cofactor">
    <cofactor evidence="1">
        <name>heme b</name>
        <dbReference type="ChEBI" id="CHEBI:60344"/>
    </cofactor>
</comment>
<evidence type="ECO:0000256" key="7">
    <source>
        <dbReference type="ARBA" id="ARBA00022982"/>
    </source>
</evidence>
<feature type="transmembrane region" description="Helical" evidence="11">
    <location>
        <begin position="148"/>
        <end position="173"/>
    </location>
</feature>
<evidence type="ECO:0000256" key="2">
    <source>
        <dbReference type="ARBA" id="ARBA00004141"/>
    </source>
</evidence>
<evidence type="ECO:0000313" key="14">
    <source>
        <dbReference type="Proteomes" id="UP000283509"/>
    </source>
</evidence>
<dbReference type="Gene3D" id="1.20.120.1770">
    <property type="match status" value="1"/>
</dbReference>
<dbReference type="AlphaFoldDB" id="A0A3R7PXW0"/>
<dbReference type="GO" id="GO:0016491">
    <property type="term" value="F:oxidoreductase activity"/>
    <property type="evidence" value="ECO:0007669"/>
    <property type="project" value="InterPro"/>
</dbReference>
<keyword evidence="14" id="KW-1185">Reference proteome</keyword>
<keyword evidence="8 11" id="KW-1133">Transmembrane helix</keyword>
<dbReference type="OrthoDB" id="907479at2759"/>
<evidence type="ECO:0000256" key="1">
    <source>
        <dbReference type="ARBA" id="ARBA00001970"/>
    </source>
</evidence>
<evidence type="ECO:0000256" key="9">
    <source>
        <dbReference type="ARBA" id="ARBA00023004"/>
    </source>
</evidence>
<dbReference type="GO" id="GO:0046872">
    <property type="term" value="F:metal ion binding"/>
    <property type="evidence" value="ECO:0007669"/>
    <property type="project" value="UniProtKB-KW"/>
</dbReference>
<proteinExistence type="predicted"/>
<dbReference type="PROSITE" id="PS50939">
    <property type="entry name" value="CYTOCHROME_B561"/>
    <property type="match status" value="1"/>
</dbReference>
<keyword evidence="4" id="KW-0349">Heme</keyword>
<dbReference type="Proteomes" id="UP000283509">
    <property type="component" value="Unassembled WGS sequence"/>
</dbReference>
<evidence type="ECO:0000256" key="11">
    <source>
        <dbReference type="SAM" id="Phobius"/>
    </source>
</evidence>